<dbReference type="RefSeq" id="WP_095447277.1">
    <property type="nucleotide sequence ID" value="NZ_CP022604.1"/>
</dbReference>
<reference evidence="4 6" key="2">
    <citation type="submission" date="2019-09" db="EMBL/GenBank/DDBJ databases">
        <title>Biological control of the noxious weed angled onion (Allium triquetrum) thwarted by endophytic bacteria in Victoria, Australia.</title>
        <authorList>
            <person name="Tehranchian P."/>
            <person name="Adair R.J."/>
            <person name="Van T.H."/>
            <person name="Morrison P.D."/>
            <person name="Williams H."/>
            <person name="Lawrie A.C."/>
        </authorList>
    </citation>
    <scope>NUCLEOTIDE SEQUENCE [LARGE SCALE GENOMIC DNA]</scope>
    <source>
        <strain evidence="4 6">RPTAtOch1</strain>
    </source>
</reference>
<dbReference type="EMBL" id="CP022604">
    <property type="protein sequence ID" value="ASV87663.1"/>
    <property type="molecule type" value="Genomic_DNA"/>
</dbReference>
<dbReference type="KEGG" id="och:CES85_2002"/>
<dbReference type="Pfam" id="PF04102">
    <property type="entry name" value="SlyX"/>
    <property type="match status" value="1"/>
</dbReference>
<name>A0A248ULB9_9HYPH</name>
<reference evidence="3 5" key="1">
    <citation type="submission" date="2017-07" db="EMBL/GenBank/DDBJ databases">
        <title>Phylogenetic study on the rhizospheric bacterium Ochrobactrum sp. A44.</title>
        <authorList>
            <person name="Krzyzanowska D.M."/>
            <person name="Ossowicki A."/>
            <person name="Rajewska M."/>
            <person name="Maciag T."/>
            <person name="Kaczynski Z."/>
            <person name="Czerwicka M."/>
            <person name="Jafra S."/>
        </authorList>
    </citation>
    <scope>NUCLEOTIDE SEQUENCE [LARGE SCALE GENOMIC DNA]</scope>
    <source>
        <strain evidence="3 5">A44</strain>
    </source>
</reference>
<organism evidence="3 5">
    <name type="scientific">Ochrobactrum quorumnocens</name>
    <dbReference type="NCBI Taxonomy" id="271865"/>
    <lineage>
        <taxon>Bacteria</taxon>
        <taxon>Pseudomonadati</taxon>
        <taxon>Pseudomonadota</taxon>
        <taxon>Alphaproteobacteria</taxon>
        <taxon>Hyphomicrobiales</taxon>
        <taxon>Brucellaceae</taxon>
        <taxon>Brucella/Ochrobactrum group</taxon>
        <taxon>Ochrobactrum</taxon>
    </lineage>
</organism>
<evidence type="ECO:0000256" key="1">
    <source>
        <dbReference type="HAMAP-Rule" id="MF_00715"/>
    </source>
</evidence>
<evidence type="ECO:0000313" key="4">
    <source>
        <dbReference type="EMBL" id="KAA9367998.1"/>
    </source>
</evidence>
<keyword evidence="2" id="KW-0175">Coiled coil</keyword>
<dbReference type="Gene3D" id="1.20.5.300">
    <property type="match status" value="1"/>
</dbReference>
<dbReference type="Proteomes" id="UP000327108">
    <property type="component" value="Unassembled WGS sequence"/>
</dbReference>
<evidence type="ECO:0000313" key="6">
    <source>
        <dbReference type="Proteomes" id="UP000327108"/>
    </source>
</evidence>
<proteinExistence type="inferred from homology"/>
<protein>
    <recommendedName>
        <fullName evidence="1">Protein SlyX homolog</fullName>
    </recommendedName>
</protein>
<dbReference type="HAMAP" id="MF_00715">
    <property type="entry name" value="SlyX"/>
    <property type="match status" value="1"/>
</dbReference>
<dbReference type="OrthoDB" id="9803836at2"/>
<dbReference type="InterPro" id="IPR007236">
    <property type="entry name" value="SlyX"/>
</dbReference>
<dbReference type="PANTHER" id="PTHR36508:SF1">
    <property type="entry name" value="PROTEIN SLYX"/>
    <property type="match status" value="1"/>
</dbReference>
<dbReference type="EMBL" id="VYXQ01000009">
    <property type="protein sequence ID" value="KAA9367998.1"/>
    <property type="molecule type" value="Genomic_DNA"/>
</dbReference>
<comment type="similarity">
    <text evidence="1">Belongs to the SlyX family.</text>
</comment>
<feature type="coiled-coil region" evidence="2">
    <location>
        <begin position="7"/>
        <end position="55"/>
    </location>
</feature>
<evidence type="ECO:0000313" key="5">
    <source>
        <dbReference type="Proteomes" id="UP000215256"/>
    </source>
</evidence>
<evidence type="ECO:0000256" key="2">
    <source>
        <dbReference type="SAM" id="Coils"/>
    </source>
</evidence>
<dbReference type="PANTHER" id="PTHR36508">
    <property type="entry name" value="PROTEIN SLYX"/>
    <property type="match status" value="1"/>
</dbReference>
<dbReference type="Proteomes" id="UP000215256">
    <property type="component" value="Chromosome 1"/>
</dbReference>
<sequence>MSTETRLMELEIRVAEQEKTIEELSSVLAEQWKTIDQLNKKLSALTDRFLTLEGQTAPEIPVTKPPHW</sequence>
<dbReference type="NCBIfam" id="NF001962">
    <property type="entry name" value="PRK00736.1"/>
    <property type="match status" value="1"/>
</dbReference>
<gene>
    <name evidence="1" type="primary">slyX</name>
    <name evidence="3" type="ORF">CES85_2002</name>
    <name evidence="4" type="ORF">F3W84_10960</name>
</gene>
<keyword evidence="6" id="KW-1185">Reference proteome</keyword>
<evidence type="ECO:0000313" key="3">
    <source>
        <dbReference type="EMBL" id="ASV87663.1"/>
    </source>
</evidence>
<dbReference type="AlphaFoldDB" id="A0A248ULB9"/>
<accession>A0A248ULB9</accession>